<dbReference type="InterPro" id="IPR036047">
    <property type="entry name" value="F-box-like_dom_sf"/>
</dbReference>
<gene>
    <name evidence="3" type="ORF">POSPLADRAFT_1148031</name>
</gene>
<organism evidence="3 4">
    <name type="scientific">Postia placenta MAD-698-R-SB12</name>
    <dbReference type="NCBI Taxonomy" id="670580"/>
    <lineage>
        <taxon>Eukaryota</taxon>
        <taxon>Fungi</taxon>
        <taxon>Dikarya</taxon>
        <taxon>Basidiomycota</taxon>
        <taxon>Agaricomycotina</taxon>
        <taxon>Agaricomycetes</taxon>
        <taxon>Polyporales</taxon>
        <taxon>Adustoporiaceae</taxon>
        <taxon>Rhodonia</taxon>
    </lineage>
</organism>
<dbReference type="PANTHER" id="PTHR38926:SF5">
    <property type="entry name" value="F-BOX AND LEUCINE-RICH REPEAT PROTEIN 6"/>
    <property type="match status" value="1"/>
</dbReference>
<keyword evidence="4" id="KW-1185">Reference proteome</keyword>
<dbReference type="Gene3D" id="1.20.1280.50">
    <property type="match status" value="1"/>
</dbReference>
<protein>
    <recommendedName>
        <fullName evidence="2">F-box domain-containing protein</fullName>
    </recommendedName>
</protein>
<name>A0A1X6MWI0_9APHY</name>
<feature type="coiled-coil region" evidence="1">
    <location>
        <begin position="12"/>
        <end position="46"/>
    </location>
</feature>
<sequence length="552" mass="61940">MLYRCEPSLEDIDAANQEIQKHERAVSAIQEHIATLLSDVQRLRREQQLHKEAIQRCMGVITLARRIPEELLSKIFEHCVQDGWTRAPIVVSHVCSAWRRAASAPRVWSHVYVNCDSPDTLGRTRFWLAMSRQAPLTVTVMAPWNPERQLAEVMDLLLLHAHRWRTLSIETGSISRVAHLLRRVARSLPSFPLLSQIGIRTIVNFDAVHDEGVSDVGEFTDAFSSNHAPNLSTVCYISNAAPLIPIFPTHIVELNLTIQESSFPRPLSSASLITVLEGVPALRILTLSMPLSYEHPFVPERDIARAITLPALESLTLYGPTDLNEFLPHLRTPALRRLHLRSLEDLGYRQQPIAPSLLQFLSSAHDTDDTLPALPDSDLNPDPRTAPLIELLELHDIDLSPEAFAACFAALPQLRELRLHESSIRDATVRLLCAPAGLCPRLARLDLRWCGLLSGRVLVELVRGRNVVDSSPSALPAADPITEVAVINCCFVGEKDVLDLATLTACRVVMRGADDYCWARDCCVNARYRMRLRLKHLTKFSAEERLRMRLIV</sequence>
<dbReference type="InterPro" id="IPR032675">
    <property type="entry name" value="LRR_dom_sf"/>
</dbReference>
<reference evidence="3 4" key="1">
    <citation type="submission" date="2017-04" db="EMBL/GenBank/DDBJ databases">
        <title>Genome Sequence of the Model Brown-Rot Fungus Postia placenta SB12.</title>
        <authorList>
            <consortium name="DOE Joint Genome Institute"/>
            <person name="Gaskell J."/>
            <person name="Kersten P."/>
            <person name="Larrondo L.F."/>
            <person name="Canessa P."/>
            <person name="Martinez D."/>
            <person name="Hibbett D."/>
            <person name="Schmoll M."/>
            <person name="Kubicek C.P."/>
            <person name="Martinez A.T."/>
            <person name="Yadav J."/>
            <person name="Master E."/>
            <person name="Magnuson J.K."/>
            <person name="James T."/>
            <person name="Yaver D."/>
            <person name="Berka R."/>
            <person name="Labutti K."/>
            <person name="Lipzen A."/>
            <person name="Aerts A."/>
            <person name="Barry K."/>
            <person name="Henrissat B."/>
            <person name="Blanchette R."/>
            <person name="Grigoriev I."/>
            <person name="Cullen D."/>
        </authorList>
    </citation>
    <scope>NUCLEOTIDE SEQUENCE [LARGE SCALE GENOMIC DNA]</scope>
    <source>
        <strain evidence="3 4">MAD-698-R-SB12</strain>
    </source>
</reference>
<keyword evidence="1" id="KW-0175">Coiled coil</keyword>
<evidence type="ECO:0000256" key="1">
    <source>
        <dbReference type="SAM" id="Coils"/>
    </source>
</evidence>
<dbReference type="EMBL" id="KZ110600">
    <property type="protein sequence ID" value="OSX60600.1"/>
    <property type="molecule type" value="Genomic_DNA"/>
</dbReference>
<feature type="domain" description="F-box" evidence="2">
    <location>
        <begin position="66"/>
        <end position="113"/>
    </location>
</feature>
<accession>A0A1X6MWI0</accession>
<dbReference type="SUPFAM" id="SSF81383">
    <property type="entry name" value="F-box domain"/>
    <property type="match status" value="1"/>
</dbReference>
<dbReference type="AlphaFoldDB" id="A0A1X6MWI0"/>
<evidence type="ECO:0000313" key="4">
    <source>
        <dbReference type="Proteomes" id="UP000194127"/>
    </source>
</evidence>
<dbReference type="Gene3D" id="3.80.10.10">
    <property type="entry name" value="Ribonuclease Inhibitor"/>
    <property type="match status" value="1"/>
</dbReference>
<evidence type="ECO:0000259" key="2">
    <source>
        <dbReference type="Pfam" id="PF12937"/>
    </source>
</evidence>
<dbReference type="Proteomes" id="UP000194127">
    <property type="component" value="Unassembled WGS sequence"/>
</dbReference>
<dbReference type="PANTHER" id="PTHR38926">
    <property type="entry name" value="F-BOX DOMAIN CONTAINING PROTEIN, EXPRESSED"/>
    <property type="match status" value="1"/>
</dbReference>
<dbReference type="SUPFAM" id="SSF52047">
    <property type="entry name" value="RNI-like"/>
    <property type="match status" value="1"/>
</dbReference>
<dbReference type="OrthoDB" id="3063971at2759"/>
<dbReference type="Pfam" id="PF12937">
    <property type="entry name" value="F-box-like"/>
    <property type="match status" value="1"/>
</dbReference>
<evidence type="ECO:0000313" key="3">
    <source>
        <dbReference type="EMBL" id="OSX60600.1"/>
    </source>
</evidence>
<proteinExistence type="predicted"/>
<dbReference type="RefSeq" id="XP_024337394.1">
    <property type="nucleotide sequence ID" value="XM_024486128.1"/>
</dbReference>
<dbReference type="GeneID" id="36331077"/>
<dbReference type="InterPro" id="IPR001810">
    <property type="entry name" value="F-box_dom"/>
</dbReference>
<dbReference type="STRING" id="670580.A0A1X6MWI0"/>